<dbReference type="InterPro" id="IPR000362">
    <property type="entry name" value="Fumarate_lyase_fam"/>
</dbReference>
<comment type="pathway">
    <text evidence="2 13">Purine metabolism; AMP biosynthesis via de novo pathway; AMP from IMP: step 2/2.</text>
</comment>
<keyword evidence="7 13" id="KW-0456">Lyase</keyword>
<dbReference type="InterPro" id="IPR047136">
    <property type="entry name" value="PurB_bact"/>
</dbReference>
<comment type="similarity">
    <text evidence="3 13">Belongs to the lyase 1 family. Adenylosuccinate lyase subfamily.</text>
</comment>
<feature type="domain" description="Fumarate lyase N-terminal" evidence="14">
    <location>
        <begin position="46"/>
        <end position="344"/>
    </location>
</feature>
<dbReference type="PANTHER" id="PTHR43411:SF1">
    <property type="entry name" value="ADENYLOSUCCINATE LYASE"/>
    <property type="match status" value="1"/>
</dbReference>
<evidence type="ECO:0000256" key="8">
    <source>
        <dbReference type="ARBA" id="ARBA00024477"/>
    </source>
</evidence>
<dbReference type="Pfam" id="PF00206">
    <property type="entry name" value="Lyase_1"/>
    <property type="match status" value="1"/>
</dbReference>
<evidence type="ECO:0000256" key="12">
    <source>
        <dbReference type="NCBIfam" id="TIGR00928"/>
    </source>
</evidence>
<dbReference type="EMBL" id="AE013598">
    <property type="protein sequence ID" value="AAW75302.1"/>
    <property type="molecule type" value="Genomic_DNA"/>
</dbReference>
<reference evidence="16 17" key="1">
    <citation type="journal article" date="2005" name="Nucleic Acids Res.">
        <title>The genome sequence of Xanthomonas oryzae pathovar oryzae KACC10331, the bacterial blight pathogen of rice.</title>
        <authorList>
            <person name="Lee B.M."/>
            <person name="Park Y.J."/>
            <person name="Park D.S."/>
            <person name="Kang H.W."/>
            <person name="Kim J.G."/>
            <person name="Song E.S."/>
            <person name="Park I.C."/>
            <person name="Yoon U.H."/>
            <person name="Hahn J.H."/>
            <person name="Koo B.S."/>
            <person name="Lee G.B."/>
            <person name="Kim H."/>
            <person name="Park H.S."/>
            <person name="Yoon K.O."/>
            <person name="Kim J.H."/>
            <person name="Jung C.H."/>
            <person name="Koh N.H."/>
            <person name="Seo J.S."/>
            <person name="Go S.J."/>
        </authorList>
    </citation>
    <scope>NUCLEOTIDE SEQUENCE [LARGE SCALE GENOMIC DNA]</scope>
    <source>
        <strain evidence="17">KACC10331 / KXO85</strain>
    </source>
</reference>
<evidence type="ECO:0000259" key="15">
    <source>
        <dbReference type="Pfam" id="PF08328"/>
    </source>
</evidence>
<dbReference type="GO" id="GO:0006189">
    <property type="term" value="P:'de novo' IMP biosynthetic process"/>
    <property type="evidence" value="ECO:0007669"/>
    <property type="project" value="UniProtKB-UniPathway"/>
</dbReference>
<sequence>MGLATHFAAHRACPQRWRRRMLTPPSPLPLLPMSDSALLALSPLDGRYASKVDALRPIFSEYGLIKARVKVEIEWLLALAAEPGIAELAPFSAAATQRLRALADGFNVAHAARVKEIERTTNHDVKAVEYFIKEQLKDDAELGPALEFVHFACTSEDINNLSYGLMLEQARREVLLPSLDGITAALRTLAHAQAAQPMLSRTHGQSASPTTLGKEIANVVARLERQRKQIAAVELTGKINGAVGNYNAHLVAYPDLDWAAFAQRFVESLGLVFNPYTTQIEPHDNVAEIGDASRRVNTILIDLARDIWGYISLGYFKQKLKEGEVGSSTMPHKVNPIDFENAEGNFGIANALFEHFSAKLPISRWQRDLTDSTVLRALGTAFGHTQVALDSLAKGLGKLTVNPERLDADLDAAWEVLAEAVQTVMRRHGLPNPYEQLKALTRGQGITAVSMQAFVESLPLPEDDKQRLRALTPGAYTGLAEQLARAI</sequence>
<dbReference type="EC" id="4.3.2.2" evidence="4 12"/>
<dbReference type="FunFam" id="1.10.275.10:FF:000003">
    <property type="entry name" value="Adenylosuccinate lyase"/>
    <property type="match status" value="1"/>
</dbReference>
<dbReference type="GO" id="GO:0004018">
    <property type="term" value="F:N6-(1,2-dicarboxyethyl)AMP AMP-lyase (fumarate-forming) activity"/>
    <property type="evidence" value="ECO:0007669"/>
    <property type="project" value="UniProtKB-UniRule"/>
</dbReference>
<dbReference type="InterPro" id="IPR022761">
    <property type="entry name" value="Fumarate_lyase_N"/>
</dbReference>
<dbReference type="GO" id="GO:0070626">
    <property type="term" value="F:(S)-2-(5-amino-1-(5-phospho-D-ribosyl)imidazole-4-carboxamido) succinate lyase (fumarate-forming) activity"/>
    <property type="evidence" value="ECO:0007669"/>
    <property type="project" value="RHEA"/>
</dbReference>
<dbReference type="UniPathway" id="UPA00074">
    <property type="reaction ID" value="UER00132"/>
</dbReference>
<evidence type="ECO:0000256" key="1">
    <source>
        <dbReference type="ARBA" id="ARBA00004706"/>
    </source>
</evidence>
<evidence type="ECO:0000256" key="13">
    <source>
        <dbReference type="RuleBase" id="RU361172"/>
    </source>
</evidence>
<gene>
    <name evidence="16" type="primary">purB</name>
    <name evidence="16" type="ordered locus">XOO2048</name>
</gene>
<dbReference type="HOGENOM" id="CLU_025566_2_0_6"/>
<evidence type="ECO:0000256" key="9">
    <source>
        <dbReference type="ARBA" id="ARBA00025012"/>
    </source>
</evidence>
<proteinExistence type="inferred from homology"/>
<evidence type="ECO:0000259" key="14">
    <source>
        <dbReference type="Pfam" id="PF00206"/>
    </source>
</evidence>
<evidence type="ECO:0000256" key="7">
    <source>
        <dbReference type="ARBA" id="ARBA00023239"/>
    </source>
</evidence>
<evidence type="ECO:0000256" key="3">
    <source>
        <dbReference type="ARBA" id="ARBA00008273"/>
    </source>
</evidence>
<dbReference type="AlphaFoldDB" id="Q5H169"/>
<keyword evidence="17" id="KW-1185">Reference proteome</keyword>
<comment type="catalytic activity">
    <reaction evidence="11">
        <text>N(6)-(1,2-dicarboxyethyl)-AMP = fumarate + AMP</text>
        <dbReference type="Rhea" id="RHEA:16853"/>
        <dbReference type="ChEBI" id="CHEBI:29806"/>
        <dbReference type="ChEBI" id="CHEBI:57567"/>
        <dbReference type="ChEBI" id="CHEBI:456215"/>
        <dbReference type="EC" id="4.3.2.2"/>
    </reaction>
    <physiologicalReaction direction="left-to-right" evidence="11">
        <dbReference type="Rhea" id="RHEA:16854"/>
    </physiologicalReaction>
</comment>
<dbReference type="InterPro" id="IPR004769">
    <property type="entry name" value="Pur_lyase"/>
</dbReference>
<dbReference type="SUPFAM" id="SSF48557">
    <property type="entry name" value="L-aspartase-like"/>
    <property type="match status" value="1"/>
</dbReference>
<evidence type="ECO:0000256" key="10">
    <source>
        <dbReference type="ARBA" id="ARBA00030717"/>
    </source>
</evidence>
<evidence type="ECO:0000256" key="4">
    <source>
        <dbReference type="ARBA" id="ARBA00012339"/>
    </source>
</evidence>
<dbReference type="InterPro" id="IPR020557">
    <property type="entry name" value="Fumarate_lyase_CS"/>
</dbReference>
<dbReference type="GO" id="GO:0005829">
    <property type="term" value="C:cytosol"/>
    <property type="evidence" value="ECO:0007669"/>
    <property type="project" value="TreeGrafter"/>
</dbReference>
<dbReference type="InterPro" id="IPR013539">
    <property type="entry name" value="PurB_C"/>
</dbReference>
<dbReference type="NCBIfam" id="NF006764">
    <property type="entry name" value="PRK09285.1"/>
    <property type="match status" value="1"/>
</dbReference>
<dbReference type="Pfam" id="PF08328">
    <property type="entry name" value="ASL_C"/>
    <property type="match status" value="1"/>
</dbReference>
<evidence type="ECO:0000256" key="5">
    <source>
        <dbReference type="ARBA" id="ARBA00017058"/>
    </source>
</evidence>
<dbReference type="GO" id="GO:0044208">
    <property type="term" value="P:'de novo' AMP biosynthetic process"/>
    <property type="evidence" value="ECO:0007669"/>
    <property type="project" value="UniProtKB-UniPathway"/>
</dbReference>
<dbReference type="STRING" id="291331.XOO2048"/>
<dbReference type="CDD" id="cd01598">
    <property type="entry name" value="PurB"/>
    <property type="match status" value="1"/>
</dbReference>
<dbReference type="KEGG" id="xoo:XOO2048"/>
<dbReference type="UniPathway" id="UPA00075">
    <property type="reaction ID" value="UER00336"/>
</dbReference>
<dbReference type="PANTHER" id="PTHR43411">
    <property type="entry name" value="ADENYLOSUCCINATE LYASE"/>
    <property type="match status" value="1"/>
</dbReference>
<protein>
    <recommendedName>
        <fullName evidence="5 12">Adenylosuccinate lyase</fullName>
        <shortName evidence="13">ASL</shortName>
        <ecNumber evidence="4 12">4.3.2.2</ecNumber>
    </recommendedName>
    <alternativeName>
        <fullName evidence="10 13">Adenylosuccinase</fullName>
    </alternativeName>
</protein>
<dbReference type="Gene3D" id="1.20.200.10">
    <property type="entry name" value="Fumarase/aspartase (Central domain)"/>
    <property type="match status" value="1"/>
</dbReference>
<feature type="domain" description="Adenylosuccinate lyase PurB C-terminal" evidence="15">
    <location>
        <begin position="363"/>
        <end position="477"/>
    </location>
</feature>
<dbReference type="InterPro" id="IPR024083">
    <property type="entry name" value="Fumarase/histidase_N"/>
</dbReference>
<dbReference type="InterPro" id="IPR008948">
    <property type="entry name" value="L-Aspartase-like"/>
</dbReference>
<organism evidence="16 17">
    <name type="scientific">Xanthomonas oryzae pv. oryzae (strain KACC10331 / KXO85)</name>
    <dbReference type="NCBI Taxonomy" id="291331"/>
    <lineage>
        <taxon>Bacteria</taxon>
        <taxon>Pseudomonadati</taxon>
        <taxon>Pseudomonadota</taxon>
        <taxon>Gammaproteobacteria</taxon>
        <taxon>Lysobacterales</taxon>
        <taxon>Lysobacteraceae</taxon>
        <taxon>Xanthomonas</taxon>
    </lineage>
</organism>
<dbReference type="Gene3D" id="1.10.275.10">
    <property type="entry name" value="Fumarase/aspartase (N-terminal domain)"/>
    <property type="match status" value="1"/>
</dbReference>
<comment type="pathway">
    <text evidence="1 13">Purine metabolism; IMP biosynthesis via de novo pathway; 5-amino-1-(5-phospho-D-ribosyl)imidazole-4-carboxamide from 5-amino-1-(5-phospho-D-ribosyl)imidazole-4-carboxylate: step 2/2.</text>
</comment>
<dbReference type="Gene3D" id="1.10.40.30">
    <property type="entry name" value="Fumarase/aspartase (C-terminal domain)"/>
    <property type="match status" value="1"/>
</dbReference>
<evidence type="ECO:0000256" key="11">
    <source>
        <dbReference type="ARBA" id="ARBA00049115"/>
    </source>
</evidence>
<evidence type="ECO:0000313" key="17">
    <source>
        <dbReference type="Proteomes" id="UP000006735"/>
    </source>
</evidence>
<comment type="catalytic activity">
    <reaction evidence="8">
        <text>(2S)-2-[5-amino-1-(5-phospho-beta-D-ribosyl)imidazole-4-carboxamido]succinate = 5-amino-1-(5-phospho-beta-D-ribosyl)imidazole-4-carboxamide + fumarate</text>
        <dbReference type="Rhea" id="RHEA:23920"/>
        <dbReference type="ChEBI" id="CHEBI:29806"/>
        <dbReference type="ChEBI" id="CHEBI:58443"/>
        <dbReference type="ChEBI" id="CHEBI:58475"/>
        <dbReference type="EC" id="4.3.2.2"/>
    </reaction>
    <physiologicalReaction direction="left-to-right" evidence="8">
        <dbReference type="Rhea" id="RHEA:23921"/>
    </physiologicalReaction>
</comment>
<dbReference type="Proteomes" id="UP000006735">
    <property type="component" value="Chromosome"/>
</dbReference>
<dbReference type="PRINTS" id="PR00149">
    <property type="entry name" value="FUMRATELYASE"/>
</dbReference>
<accession>Q5H169</accession>
<comment type="function">
    <text evidence="9">Catalyzes two reactions in de novo purine nucleotide biosynthesis. Catalyzes the breakdown of 5-aminoimidazole- (N-succinylocarboxamide) ribotide (SAICAR or 2-[5-amino-1-(5-phospho-beta-D-ribosyl)imidazole-4-carboxamido]succinate) to 5-aminoimidazole-4-carboxamide ribotide (AICAR or 5-amino-1-(5-phospho-beta-D-ribosyl)imidazole-4-carboxamide) and fumarate, and of adenylosuccinate (ADS or N(6)-(1,2-dicarboxyethyl)-AMP) to adenosine monophosphate (AMP) and fumarate.</text>
</comment>
<evidence type="ECO:0000256" key="6">
    <source>
        <dbReference type="ARBA" id="ARBA00022755"/>
    </source>
</evidence>
<dbReference type="PROSITE" id="PS00163">
    <property type="entry name" value="FUMARATE_LYASES"/>
    <property type="match status" value="1"/>
</dbReference>
<evidence type="ECO:0000256" key="2">
    <source>
        <dbReference type="ARBA" id="ARBA00004734"/>
    </source>
</evidence>
<keyword evidence="6 13" id="KW-0658">Purine biosynthesis</keyword>
<dbReference type="NCBIfam" id="TIGR00928">
    <property type="entry name" value="purB"/>
    <property type="match status" value="1"/>
</dbReference>
<dbReference type="FunFam" id="1.20.200.10:FF:000004">
    <property type="entry name" value="Adenylosuccinate lyase"/>
    <property type="match status" value="1"/>
</dbReference>
<name>Q5H169_XANOR</name>
<evidence type="ECO:0000313" key="16">
    <source>
        <dbReference type="EMBL" id="AAW75302.1"/>
    </source>
</evidence>